<evidence type="ECO:0000256" key="1">
    <source>
        <dbReference type="SAM" id="Phobius"/>
    </source>
</evidence>
<keyword evidence="1" id="KW-1133">Transmembrane helix</keyword>
<keyword evidence="1" id="KW-0812">Transmembrane</keyword>
<feature type="transmembrane region" description="Helical" evidence="1">
    <location>
        <begin position="133"/>
        <end position="152"/>
    </location>
</feature>
<dbReference type="AlphaFoldDB" id="A0A6M0RGV3"/>
<comment type="caution">
    <text evidence="2">The sequence shown here is derived from an EMBL/GenBank/DDBJ whole genome shotgun (WGS) entry which is preliminary data.</text>
</comment>
<proteinExistence type="predicted"/>
<organism evidence="2 3">
    <name type="scientific">Adonisia turfae CCMR0081</name>
    <dbReference type="NCBI Taxonomy" id="2292702"/>
    <lineage>
        <taxon>Bacteria</taxon>
        <taxon>Bacillati</taxon>
        <taxon>Cyanobacteriota</taxon>
        <taxon>Adonisia</taxon>
        <taxon>Adonisia turfae</taxon>
    </lineage>
</organism>
<reference evidence="2 3" key="1">
    <citation type="journal article" date="2020" name="Microb. Ecol.">
        <title>Ecogenomics of the Marine Benthic Filamentous Cyanobacterium Adonisia.</title>
        <authorList>
            <person name="Walter J.M."/>
            <person name="Coutinho F.H."/>
            <person name="Leomil L."/>
            <person name="Hargreaves P.I."/>
            <person name="Campeao M.E."/>
            <person name="Vieira V.V."/>
            <person name="Silva B.S."/>
            <person name="Fistarol G.O."/>
            <person name="Salomon P.S."/>
            <person name="Sawabe T."/>
            <person name="Mino S."/>
            <person name="Hosokawa M."/>
            <person name="Miyashita H."/>
            <person name="Maruyama F."/>
            <person name="van Verk M.C."/>
            <person name="Dutilh B.E."/>
            <person name="Thompson C.C."/>
            <person name="Thompson F.L."/>
        </authorList>
    </citation>
    <scope>NUCLEOTIDE SEQUENCE [LARGE SCALE GENOMIC DNA]</scope>
    <source>
        <strain evidence="2 3">CCMR0081</strain>
    </source>
</reference>
<evidence type="ECO:0000313" key="3">
    <source>
        <dbReference type="Proteomes" id="UP000481033"/>
    </source>
</evidence>
<accession>A0A6M0RGV3</accession>
<feature type="transmembrane region" description="Helical" evidence="1">
    <location>
        <begin position="87"/>
        <end position="113"/>
    </location>
</feature>
<feature type="transmembrane region" description="Helical" evidence="1">
    <location>
        <begin position="48"/>
        <end position="66"/>
    </location>
</feature>
<keyword evidence="1" id="KW-0472">Membrane</keyword>
<sequence length="161" mass="18401">MRPDVKPRLNVHVGLPRIVLISAFRVSMVWDLLTTFLGSLLILNGIHFIAIGLSLVGTLIAGAFNFSTRPIWGHNQGKQREIYLLRLAWILAILFDFWTSFICNVTYVALGRFELGRAATWDYMARITWDQHLIVLVITIFTVMSPMMVGIIRKRNPEFLA</sequence>
<protein>
    <submittedName>
        <fullName evidence="2">Uncharacterized protein</fullName>
    </submittedName>
</protein>
<evidence type="ECO:0000313" key="2">
    <source>
        <dbReference type="EMBL" id="NEZ55484.1"/>
    </source>
</evidence>
<gene>
    <name evidence="2" type="ORF">DXZ20_07305</name>
</gene>
<dbReference type="EMBL" id="QXHD01000004">
    <property type="protein sequence ID" value="NEZ55484.1"/>
    <property type="molecule type" value="Genomic_DNA"/>
</dbReference>
<keyword evidence="3" id="KW-1185">Reference proteome</keyword>
<dbReference type="Proteomes" id="UP000481033">
    <property type="component" value="Unassembled WGS sequence"/>
</dbReference>
<dbReference type="RefSeq" id="WP_006514376.1">
    <property type="nucleotide sequence ID" value="NZ_QXHD01000004.1"/>
</dbReference>
<name>A0A6M0RGV3_9CYAN</name>